<dbReference type="AlphaFoldDB" id="A0AAN9NTP7"/>
<evidence type="ECO:0000313" key="2">
    <source>
        <dbReference type="Proteomes" id="UP001374584"/>
    </source>
</evidence>
<evidence type="ECO:0000313" key="1">
    <source>
        <dbReference type="EMBL" id="KAK7378280.1"/>
    </source>
</evidence>
<keyword evidence="2" id="KW-1185">Reference proteome</keyword>
<protein>
    <submittedName>
        <fullName evidence="1">Uncharacterized protein</fullName>
    </submittedName>
</protein>
<proteinExistence type="predicted"/>
<comment type="caution">
    <text evidence="1">The sequence shown here is derived from an EMBL/GenBank/DDBJ whole genome shotgun (WGS) entry which is preliminary data.</text>
</comment>
<dbReference type="Proteomes" id="UP001374584">
    <property type="component" value="Unassembled WGS sequence"/>
</dbReference>
<organism evidence="1 2">
    <name type="scientific">Phaseolus coccineus</name>
    <name type="common">Scarlet runner bean</name>
    <name type="synonym">Phaseolus multiflorus</name>
    <dbReference type="NCBI Taxonomy" id="3886"/>
    <lineage>
        <taxon>Eukaryota</taxon>
        <taxon>Viridiplantae</taxon>
        <taxon>Streptophyta</taxon>
        <taxon>Embryophyta</taxon>
        <taxon>Tracheophyta</taxon>
        <taxon>Spermatophyta</taxon>
        <taxon>Magnoliopsida</taxon>
        <taxon>eudicotyledons</taxon>
        <taxon>Gunneridae</taxon>
        <taxon>Pentapetalae</taxon>
        <taxon>rosids</taxon>
        <taxon>fabids</taxon>
        <taxon>Fabales</taxon>
        <taxon>Fabaceae</taxon>
        <taxon>Papilionoideae</taxon>
        <taxon>50 kb inversion clade</taxon>
        <taxon>NPAAA clade</taxon>
        <taxon>indigoferoid/millettioid clade</taxon>
        <taxon>Phaseoleae</taxon>
        <taxon>Phaseolus</taxon>
    </lineage>
</organism>
<name>A0AAN9NTP7_PHACN</name>
<reference evidence="1 2" key="1">
    <citation type="submission" date="2024-01" db="EMBL/GenBank/DDBJ databases">
        <title>The genomes of 5 underutilized Papilionoideae crops provide insights into root nodulation and disease resistanc.</title>
        <authorList>
            <person name="Jiang F."/>
        </authorList>
    </citation>
    <scope>NUCLEOTIDE SEQUENCE [LARGE SCALE GENOMIC DNA]</scope>
    <source>
        <strain evidence="1">JINMINGXINNONG_FW02</strain>
        <tissue evidence="1">Leaves</tissue>
    </source>
</reference>
<accession>A0AAN9NTP7</accession>
<gene>
    <name evidence="1" type="ORF">VNO80_03719</name>
</gene>
<sequence>MSNLCWKSSEDSGAAKGQTLLIASLENDNLYKARCIWVLCIVAGGICRIEKRNSTRGRFERAGCDKYAIRGKIMGNGKKSWMVMMEKRTTVK</sequence>
<dbReference type="EMBL" id="JAYMYR010000002">
    <property type="protein sequence ID" value="KAK7378280.1"/>
    <property type="molecule type" value="Genomic_DNA"/>
</dbReference>